<evidence type="ECO:0000313" key="1">
    <source>
        <dbReference type="EMBL" id="CDR97820.1"/>
    </source>
</evidence>
<dbReference type="VEuPathDB" id="PiroplasmaDB:BBBOND_0403080"/>
<protein>
    <submittedName>
        <fullName evidence="1">Uncharacterized protein</fullName>
    </submittedName>
</protein>
<organism evidence="1 2">
    <name type="scientific">Babesia bigemina</name>
    <dbReference type="NCBI Taxonomy" id="5866"/>
    <lineage>
        <taxon>Eukaryota</taxon>
        <taxon>Sar</taxon>
        <taxon>Alveolata</taxon>
        <taxon>Apicomplexa</taxon>
        <taxon>Aconoidasida</taxon>
        <taxon>Piroplasmida</taxon>
        <taxon>Babesiidae</taxon>
        <taxon>Babesia</taxon>
    </lineage>
</organism>
<dbReference type="GeneID" id="24566361"/>
<dbReference type="AlphaFoldDB" id="A0A061DET1"/>
<dbReference type="RefSeq" id="XP_012770006.1">
    <property type="nucleotide sequence ID" value="XM_012914552.1"/>
</dbReference>
<keyword evidence="2" id="KW-1185">Reference proteome</keyword>
<name>A0A061DET1_BABBI</name>
<gene>
    <name evidence="1" type="ORF">BBBOND_0403080</name>
</gene>
<dbReference type="Proteomes" id="UP000033188">
    <property type="component" value="Chromosome 4"/>
</dbReference>
<dbReference type="OrthoDB" id="416470at2759"/>
<reference evidence="2" key="1">
    <citation type="journal article" date="2014" name="Nucleic Acids Res.">
        <title>The evolutionary dynamics of variant antigen genes in Babesia reveal a history of genomic innovation underlying host-parasite interaction.</title>
        <authorList>
            <person name="Jackson A.P."/>
            <person name="Otto T.D."/>
            <person name="Darby A."/>
            <person name="Ramaprasad A."/>
            <person name="Xia D."/>
            <person name="Echaide I.E."/>
            <person name="Farber M."/>
            <person name="Gahlot S."/>
            <person name="Gamble J."/>
            <person name="Gupta D."/>
            <person name="Gupta Y."/>
            <person name="Jackson L."/>
            <person name="Malandrin L."/>
            <person name="Malas T.B."/>
            <person name="Moussa E."/>
            <person name="Nair M."/>
            <person name="Reid A.J."/>
            <person name="Sanders M."/>
            <person name="Sharma J."/>
            <person name="Tracey A."/>
            <person name="Quail M.A."/>
            <person name="Weir W."/>
            <person name="Wastling J.M."/>
            <person name="Hall N."/>
            <person name="Willadsen P."/>
            <person name="Lingelbach K."/>
            <person name="Shiels B."/>
            <person name="Tait A."/>
            <person name="Berriman M."/>
            <person name="Allred D.R."/>
            <person name="Pain A."/>
        </authorList>
    </citation>
    <scope>NUCLEOTIDE SEQUENCE [LARGE SCALE GENOMIC DNA]</scope>
    <source>
        <strain evidence="2">Bond</strain>
    </source>
</reference>
<proteinExistence type="predicted"/>
<accession>A0A061DET1</accession>
<dbReference type="KEGG" id="bbig:BBBOND_0403080"/>
<evidence type="ECO:0000313" key="2">
    <source>
        <dbReference type="Proteomes" id="UP000033188"/>
    </source>
</evidence>
<dbReference type="EMBL" id="LK391710">
    <property type="protein sequence ID" value="CDR97820.1"/>
    <property type="molecule type" value="Genomic_DNA"/>
</dbReference>
<sequence length="77" mass="9345">MGAEMRAALYEKRVPAQTITEWYPYLTAHTRFFFRRQLKWMNDTGQFNYYKHRRYDAHGLDRSVQQQLAKVNSKSKL</sequence>